<organism evidence="3">
    <name type="scientific">Pseudomonas putida</name>
    <name type="common">Arthrobacter siderocapsulatus</name>
    <dbReference type="NCBI Taxonomy" id="303"/>
    <lineage>
        <taxon>Bacteria</taxon>
        <taxon>Pseudomonadati</taxon>
        <taxon>Pseudomonadota</taxon>
        <taxon>Gammaproteobacteria</taxon>
        <taxon>Pseudomonadales</taxon>
        <taxon>Pseudomonadaceae</taxon>
        <taxon>Pseudomonas</taxon>
    </lineage>
</organism>
<name>A0A1B2F6S0_PSEPU</name>
<evidence type="ECO:0000256" key="2">
    <source>
        <dbReference type="SAM" id="SignalP"/>
    </source>
</evidence>
<proteinExistence type="predicted"/>
<keyword evidence="2" id="KW-0732">Signal</keyword>
<feature type="signal peptide" evidence="2">
    <location>
        <begin position="1"/>
        <end position="21"/>
    </location>
</feature>
<sequence>MNLTQYLLLAVLTLGSSAAMAEGGAERSKQFWEAFRQDQQRLHGDKEQAVVAREREASEKARELAKD</sequence>
<feature type="region of interest" description="Disordered" evidence="1">
    <location>
        <begin position="43"/>
        <end position="67"/>
    </location>
</feature>
<dbReference type="AlphaFoldDB" id="A0A1B2F6S0"/>
<dbReference type="RefSeq" id="WP_070093563.1">
    <property type="nucleotide sequence ID" value="NZ_CP016634.1"/>
</dbReference>
<accession>A0A1B2F6S0</accession>
<feature type="chain" id="PRO_5008536648" evidence="2">
    <location>
        <begin position="22"/>
        <end position="67"/>
    </location>
</feature>
<protein>
    <submittedName>
        <fullName evidence="3">Uncharacterized protein</fullName>
    </submittedName>
</protein>
<gene>
    <name evidence="3" type="ORF">IEC33019_2415</name>
</gene>
<evidence type="ECO:0000256" key="1">
    <source>
        <dbReference type="SAM" id="MobiDB-lite"/>
    </source>
</evidence>
<evidence type="ECO:0000313" key="3">
    <source>
        <dbReference type="EMBL" id="ANY87962.1"/>
    </source>
</evidence>
<dbReference type="EMBL" id="CP016634">
    <property type="protein sequence ID" value="ANY87962.1"/>
    <property type="molecule type" value="Genomic_DNA"/>
</dbReference>
<reference evidence="3" key="1">
    <citation type="submission" date="2016-07" db="EMBL/GenBank/DDBJ databases">
        <title>New class B carbapenemase carried by novel plasmid in Pseudomonas putida enviromental strain in eastern Amazonia.</title>
        <authorList>
            <person name="Souza C.O."/>
            <person name="Lima K.V."/>
            <person name="Brasiliense D.M."/>
            <person name="Perez-Chaparro P.J."/>
            <person name="Mamizuka E.M."/>
            <person name="Lima M.O."/>
            <person name="Lima L.N."/>
            <person name="McCulloch J.A."/>
        </authorList>
    </citation>
    <scope>NUCLEOTIDE SEQUENCE [LARGE SCALE GENOMIC DNA]</scope>
    <source>
        <strain evidence="3">IEC33019</strain>
    </source>
</reference>